<sequence length="81" mass="8826">IWGLWASSPVSNHFAIKKKPKCPCAGAGRFYPLAWPLTAPALRIYVPIRKAQVTKCSLGRKNPGTAQGLDFHASCARPTFC</sequence>
<dbReference type="Proteomes" id="UP000823775">
    <property type="component" value="Unassembled WGS sequence"/>
</dbReference>
<accession>A0ABS8TPW7</accession>
<dbReference type="EMBL" id="JACEIK010001996">
    <property type="protein sequence ID" value="MCD7473609.1"/>
    <property type="molecule type" value="Genomic_DNA"/>
</dbReference>
<evidence type="ECO:0000313" key="2">
    <source>
        <dbReference type="Proteomes" id="UP000823775"/>
    </source>
</evidence>
<evidence type="ECO:0000313" key="1">
    <source>
        <dbReference type="EMBL" id="MCD7473609.1"/>
    </source>
</evidence>
<comment type="caution">
    <text evidence="1">The sequence shown here is derived from an EMBL/GenBank/DDBJ whole genome shotgun (WGS) entry which is preliminary data.</text>
</comment>
<organism evidence="1 2">
    <name type="scientific">Datura stramonium</name>
    <name type="common">Jimsonweed</name>
    <name type="synonym">Common thornapple</name>
    <dbReference type="NCBI Taxonomy" id="4076"/>
    <lineage>
        <taxon>Eukaryota</taxon>
        <taxon>Viridiplantae</taxon>
        <taxon>Streptophyta</taxon>
        <taxon>Embryophyta</taxon>
        <taxon>Tracheophyta</taxon>
        <taxon>Spermatophyta</taxon>
        <taxon>Magnoliopsida</taxon>
        <taxon>eudicotyledons</taxon>
        <taxon>Gunneridae</taxon>
        <taxon>Pentapetalae</taxon>
        <taxon>asterids</taxon>
        <taxon>lamiids</taxon>
        <taxon>Solanales</taxon>
        <taxon>Solanaceae</taxon>
        <taxon>Solanoideae</taxon>
        <taxon>Datureae</taxon>
        <taxon>Datura</taxon>
    </lineage>
</organism>
<protein>
    <submittedName>
        <fullName evidence="1">Uncharacterized protein</fullName>
    </submittedName>
</protein>
<feature type="non-terminal residue" evidence="1">
    <location>
        <position position="1"/>
    </location>
</feature>
<proteinExistence type="predicted"/>
<keyword evidence="2" id="KW-1185">Reference proteome</keyword>
<feature type="non-terminal residue" evidence="1">
    <location>
        <position position="81"/>
    </location>
</feature>
<name>A0ABS8TPW7_DATST</name>
<gene>
    <name evidence="1" type="ORF">HAX54_015555</name>
</gene>
<reference evidence="1 2" key="1">
    <citation type="journal article" date="2021" name="BMC Genomics">
        <title>Datura genome reveals duplications of psychoactive alkaloid biosynthetic genes and high mutation rate following tissue culture.</title>
        <authorList>
            <person name="Rajewski A."/>
            <person name="Carter-House D."/>
            <person name="Stajich J."/>
            <person name="Litt A."/>
        </authorList>
    </citation>
    <scope>NUCLEOTIDE SEQUENCE [LARGE SCALE GENOMIC DNA]</scope>
    <source>
        <strain evidence="1">AR-01</strain>
    </source>
</reference>